<protein>
    <recommendedName>
        <fullName evidence="3">DNA-binding protein</fullName>
    </recommendedName>
</protein>
<dbReference type="EMBL" id="SMUV01000056">
    <property type="protein sequence ID" value="TDK50421.1"/>
    <property type="molecule type" value="Genomic_DNA"/>
</dbReference>
<dbReference type="AlphaFoldDB" id="A0A4R5VDJ6"/>
<reference evidence="1 2" key="1">
    <citation type="submission" date="2019-03" db="EMBL/GenBank/DDBJ databases">
        <title>Ruegeria lutea sp. nov., a novel strain, isolated from marine sediment, the Masan Bay, South Korea.</title>
        <authorList>
            <person name="Kim J."/>
            <person name="Kim D.-Y."/>
            <person name="Lee S.-S."/>
        </authorList>
    </citation>
    <scope>NUCLEOTIDE SEQUENCE [LARGE SCALE GENOMIC DNA]</scope>
    <source>
        <strain evidence="1 2">318-1</strain>
    </source>
</reference>
<accession>A0A4R5VDJ6</accession>
<name>A0A4R5VDJ6_9RHOB</name>
<evidence type="ECO:0000313" key="2">
    <source>
        <dbReference type="Proteomes" id="UP000295301"/>
    </source>
</evidence>
<sequence>MDQGLHTVSVRDICAVYDVTTRTVNRWLNESGEPAPRFRGGEEAYFAIADLMLRIPRDPAPLLSLDRQRRPDASPEIGLGYEITKRAKRLWMVITPEQRQKMSEVQAAYREAVARAFWEKVLFLDSDHLTQSLSLHPAILQAVVGNADLPEDWEDFCIAFTLANTSPKSLWRLTKSHTYNEGKTTHAA</sequence>
<dbReference type="OrthoDB" id="9182156at2"/>
<evidence type="ECO:0008006" key="3">
    <source>
        <dbReference type="Google" id="ProtNLM"/>
    </source>
</evidence>
<keyword evidence="2" id="KW-1185">Reference proteome</keyword>
<gene>
    <name evidence="1" type="ORF">E1832_06300</name>
</gene>
<dbReference type="Proteomes" id="UP000295301">
    <property type="component" value="Unassembled WGS sequence"/>
</dbReference>
<evidence type="ECO:0000313" key="1">
    <source>
        <dbReference type="EMBL" id="TDK50421.1"/>
    </source>
</evidence>
<proteinExistence type="predicted"/>
<organism evidence="1 2">
    <name type="scientific">Antarcticimicrobium luteum</name>
    <dbReference type="NCBI Taxonomy" id="2547397"/>
    <lineage>
        <taxon>Bacteria</taxon>
        <taxon>Pseudomonadati</taxon>
        <taxon>Pseudomonadota</taxon>
        <taxon>Alphaproteobacteria</taxon>
        <taxon>Rhodobacterales</taxon>
        <taxon>Paracoccaceae</taxon>
        <taxon>Antarcticimicrobium</taxon>
    </lineage>
</organism>
<comment type="caution">
    <text evidence="1">The sequence shown here is derived from an EMBL/GenBank/DDBJ whole genome shotgun (WGS) entry which is preliminary data.</text>
</comment>
<dbReference type="RefSeq" id="WP_133358889.1">
    <property type="nucleotide sequence ID" value="NZ_SMUV01000056.1"/>
</dbReference>